<protein>
    <submittedName>
        <fullName evidence="1">Uncharacterized protein</fullName>
    </submittedName>
</protein>
<evidence type="ECO:0000313" key="2">
    <source>
        <dbReference type="Proteomes" id="UP001596328"/>
    </source>
</evidence>
<organism evidence="1 2">
    <name type="scientific">Halobium palmae</name>
    <dbReference type="NCBI Taxonomy" id="1776492"/>
    <lineage>
        <taxon>Archaea</taxon>
        <taxon>Methanobacteriati</taxon>
        <taxon>Methanobacteriota</taxon>
        <taxon>Stenosarchaea group</taxon>
        <taxon>Halobacteria</taxon>
        <taxon>Halobacteriales</taxon>
        <taxon>Haloferacaceae</taxon>
        <taxon>Halobium</taxon>
    </lineage>
</organism>
<accession>A0ABD5S6K7</accession>
<evidence type="ECO:0000313" key="1">
    <source>
        <dbReference type="EMBL" id="MFC6726718.1"/>
    </source>
</evidence>
<dbReference type="AlphaFoldDB" id="A0ABD5S6K7"/>
<keyword evidence="2" id="KW-1185">Reference proteome</keyword>
<dbReference type="EMBL" id="JBHSWU010001337">
    <property type="protein sequence ID" value="MFC6726718.1"/>
    <property type="molecule type" value="Genomic_DNA"/>
</dbReference>
<gene>
    <name evidence="1" type="ORF">ACFQE1_20565</name>
</gene>
<dbReference type="Proteomes" id="UP001596328">
    <property type="component" value="Unassembled WGS sequence"/>
</dbReference>
<name>A0ABD5S6K7_9EURY</name>
<reference evidence="1 2" key="1">
    <citation type="journal article" date="2019" name="Int. J. Syst. Evol. Microbiol.">
        <title>The Global Catalogue of Microorganisms (GCM) 10K type strain sequencing project: providing services to taxonomists for standard genome sequencing and annotation.</title>
        <authorList>
            <consortium name="The Broad Institute Genomics Platform"/>
            <consortium name="The Broad Institute Genome Sequencing Center for Infectious Disease"/>
            <person name="Wu L."/>
            <person name="Ma J."/>
        </authorList>
    </citation>
    <scope>NUCLEOTIDE SEQUENCE [LARGE SCALE GENOMIC DNA]</scope>
    <source>
        <strain evidence="1 2">NBRC 111368</strain>
    </source>
</reference>
<proteinExistence type="predicted"/>
<comment type="caution">
    <text evidence="1">The sequence shown here is derived from an EMBL/GenBank/DDBJ whole genome shotgun (WGS) entry which is preliminary data.</text>
</comment>
<feature type="non-terminal residue" evidence="1">
    <location>
        <position position="1"/>
    </location>
</feature>
<sequence length="62" mass="6905">DLGVDEAAVCRYRRVLAAAREASSVNHRYQTDFESVLAESALEDALRTSLAGDRRVFDAVKY</sequence>